<dbReference type="InterPro" id="IPR036388">
    <property type="entry name" value="WH-like_DNA-bd_sf"/>
</dbReference>
<dbReference type="AlphaFoldDB" id="A0A1S7LKU7"/>
<dbReference type="PRINTS" id="PR00039">
    <property type="entry name" value="HTHLYSR"/>
</dbReference>
<dbReference type="Pfam" id="PF03466">
    <property type="entry name" value="LysR_substrate"/>
    <property type="match status" value="1"/>
</dbReference>
<evidence type="ECO:0000256" key="3">
    <source>
        <dbReference type="ARBA" id="ARBA00023125"/>
    </source>
</evidence>
<evidence type="ECO:0000256" key="5">
    <source>
        <dbReference type="ARBA" id="ARBA00023163"/>
    </source>
</evidence>
<dbReference type="InterPro" id="IPR000847">
    <property type="entry name" value="LysR_HTH_N"/>
</dbReference>
<dbReference type="SUPFAM" id="SSF53850">
    <property type="entry name" value="Periplasmic binding protein-like II"/>
    <property type="match status" value="1"/>
</dbReference>
<keyword evidence="2" id="KW-0805">Transcription regulation</keyword>
<keyword evidence="4" id="KW-0010">Activator</keyword>
<reference evidence="7" key="1">
    <citation type="submission" date="2015-04" db="EMBL/GenBank/DDBJ databases">
        <authorList>
            <person name="Syromyatnikov M.Y."/>
            <person name="Popov V.N."/>
        </authorList>
    </citation>
    <scope>NUCLEOTIDE SEQUENCE</scope>
    <source>
        <strain evidence="7">MO-1</strain>
    </source>
</reference>
<comment type="similarity">
    <text evidence="1">Belongs to the LysR transcriptional regulatory family.</text>
</comment>
<name>A0A1S7LKU7_MAGMO</name>
<dbReference type="NCBIfam" id="NF008284">
    <property type="entry name" value="PRK11062.1"/>
    <property type="match status" value="1"/>
</dbReference>
<evidence type="ECO:0000313" key="7">
    <source>
        <dbReference type="EMBL" id="CRH06386.1"/>
    </source>
</evidence>
<dbReference type="PANTHER" id="PTHR30293:SF2">
    <property type="entry name" value="TRANSCRIPTIONAL ACTIVATOR PROTEIN NHAR"/>
    <property type="match status" value="1"/>
</dbReference>
<accession>A0A1S7LKU7</accession>
<feature type="domain" description="HTH lysR-type" evidence="6">
    <location>
        <begin position="1"/>
        <end position="58"/>
    </location>
</feature>
<protein>
    <submittedName>
        <fullName evidence="7">DNA-binding transcriptional activator, LysR family</fullName>
    </submittedName>
</protein>
<dbReference type="FunFam" id="1.10.10.10:FF:000001">
    <property type="entry name" value="LysR family transcriptional regulator"/>
    <property type="match status" value="1"/>
</dbReference>
<evidence type="ECO:0000259" key="6">
    <source>
        <dbReference type="PROSITE" id="PS50931"/>
    </source>
</evidence>
<dbReference type="GO" id="GO:0003700">
    <property type="term" value="F:DNA-binding transcription factor activity"/>
    <property type="evidence" value="ECO:0007669"/>
    <property type="project" value="InterPro"/>
</dbReference>
<dbReference type="Gene3D" id="1.10.10.10">
    <property type="entry name" value="Winged helix-like DNA-binding domain superfamily/Winged helix DNA-binding domain"/>
    <property type="match status" value="1"/>
</dbReference>
<sequence length="295" mass="32497">MNYKHLHYFWKVAQAGSITRASKQLRLAPQTLSSQIQQLESDLGVALFDRTGRRLELTKAGHLALDYADEIFMLGTELSSAMSGAQTERPLAFRVGVADVLPKRMTLRILEPVLKSGLDVHLICIEDKLDQLLANLALHKLDLVLADTPPIPGIHIQVRHNSLGTNGISFFAVADLLKQYPHPFPEVLSHAPVLLPTHGNALRSGLDQWFSELGINPKVAAECQDSALLKDFGQAGIGLFCGPSLLESEICWQYGVKTVGRTEKVAAEYFAITAERRQNHPAVDLILQHAMIEGQ</sequence>
<dbReference type="EMBL" id="LO017727">
    <property type="protein sequence ID" value="CRH06386.1"/>
    <property type="molecule type" value="Genomic_DNA"/>
</dbReference>
<dbReference type="InterPro" id="IPR005119">
    <property type="entry name" value="LysR_subst-bd"/>
</dbReference>
<keyword evidence="3 7" id="KW-0238">DNA-binding</keyword>
<dbReference type="SUPFAM" id="SSF46785">
    <property type="entry name" value="Winged helix' DNA-binding domain"/>
    <property type="match status" value="1"/>
</dbReference>
<proteinExistence type="inferred from homology"/>
<dbReference type="InterPro" id="IPR036390">
    <property type="entry name" value="WH_DNA-bd_sf"/>
</dbReference>
<dbReference type="GO" id="GO:2000142">
    <property type="term" value="P:regulation of DNA-templated transcription initiation"/>
    <property type="evidence" value="ECO:0007669"/>
    <property type="project" value="TreeGrafter"/>
</dbReference>
<dbReference type="Gene3D" id="3.40.190.290">
    <property type="match status" value="1"/>
</dbReference>
<gene>
    <name evidence="7" type="ORF">MAGMO_2221</name>
</gene>
<dbReference type="PROSITE" id="PS50931">
    <property type="entry name" value="HTH_LYSR"/>
    <property type="match status" value="1"/>
</dbReference>
<organism evidence="7">
    <name type="scientific">Magnetococcus massalia (strain MO-1)</name>
    <dbReference type="NCBI Taxonomy" id="451514"/>
    <lineage>
        <taxon>Bacteria</taxon>
        <taxon>Pseudomonadati</taxon>
        <taxon>Pseudomonadota</taxon>
        <taxon>Magnetococcia</taxon>
        <taxon>Magnetococcales</taxon>
        <taxon>Magnetococcaceae</taxon>
        <taxon>Magnetococcus</taxon>
    </lineage>
</organism>
<evidence type="ECO:0000256" key="1">
    <source>
        <dbReference type="ARBA" id="ARBA00009437"/>
    </source>
</evidence>
<keyword evidence="5" id="KW-0804">Transcription</keyword>
<dbReference type="GO" id="GO:0003677">
    <property type="term" value="F:DNA binding"/>
    <property type="evidence" value="ECO:0007669"/>
    <property type="project" value="UniProtKB-KW"/>
</dbReference>
<dbReference type="PANTHER" id="PTHR30293">
    <property type="entry name" value="TRANSCRIPTIONAL REGULATORY PROTEIN NAC-RELATED"/>
    <property type="match status" value="1"/>
</dbReference>
<evidence type="ECO:0000256" key="2">
    <source>
        <dbReference type="ARBA" id="ARBA00023015"/>
    </source>
</evidence>
<evidence type="ECO:0000256" key="4">
    <source>
        <dbReference type="ARBA" id="ARBA00023159"/>
    </source>
</evidence>
<dbReference type="Pfam" id="PF00126">
    <property type="entry name" value="HTH_1"/>
    <property type="match status" value="1"/>
</dbReference>